<name>A0A8J4M233_9BACL</name>
<keyword evidence="1" id="KW-1133">Transmembrane helix</keyword>
<comment type="caution">
    <text evidence="2">The sequence shown here is derived from an EMBL/GenBank/DDBJ whole genome shotgun (WGS) entry which is preliminary data.</text>
</comment>
<evidence type="ECO:0000256" key="1">
    <source>
        <dbReference type="SAM" id="Phobius"/>
    </source>
</evidence>
<proteinExistence type="predicted"/>
<keyword evidence="3" id="KW-1185">Reference proteome</keyword>
<dbReference type="Proteomes" id="UP000677918">
    <property type="component" value="Unassembled WGS sequence"/>
</dbReference>
<dbReference type="RefSeq" id="WP_213412079.1">
    <property type="nucleotide sequence ID" value="NZ_BOVK01000026.1"/>
</dbReference>
<sequence length="80" mass="8925">MLRLSASHAEPVCLSGSGWLYESAGHSQTNMSKNARDFTMILLTAVCIGINQLWTNWFTTLLMIAAILTTITVIVRKRQQ</sequence>
<gene>
    <name evidence="2" type="ORF">XYCOK13_20980</name>
</gene>
<protein>
    <submittedName>
        <fullName evidence="2">Uncharacterized protein</fullName>
    </submittedName>
</protein>
<evidence type="ECO:0000313" key="3">
    <source>
        <dbReference type="Proteomes" id="UP000677918"/>
    </source>
</evidence>
<organism evidence="2 3">
    <name type="scientific">Xylanibacillus composti</name>
    <dbReference type="NCBI Taxonomy" id="1572762"/>
    <lineage>
        <taxon>Bacteria</taxon>
        <taxon>Bacillati</taxon>
        <taxon>Bacillota</taxon>
        <taxon>Bacilli</taxon>
        <taxon>Bacillales</taxon>
        <taxon>Paenibacillaceae</taxon>
        <taxon>Xylanibacillus</taxon>
    </lineage>
</organism>
<dbReference type="EMBL" id="BOVK01000026">
    <property type="protein sequence ID" value="GIQ69274.1"/>
    <property type="molecule type" value="Genomic_DNA"/>
</dbReference>
<keyword evidence="1" id="KW-0812">Transmembrane</keyword>
<reference evidence="2" key="1">
    <citation type="submission" date="2021-04" db="EMBL/GenBank/DDBJ databases">
        <title>Draft genome sequence of Xylanibacillus composti strain K13.</title>
        <authorList>
            <person name="Uke A."/>
            <person name="Chhe C."/>
            <person name="Baramee S."/>
            <person name="Kosugi A."/>
        </authorList>
    </citation>
    <scope>NUCLEOTIDE SEQUENCE</scope>
    <source>
        <strain evidence="2">K13</strain>
    </source>
</reference>
<keyword evidence="1" id="KW-0472">Membrane</keyword>
<evidence type="ECO:0000313" key="2">
    <source>
        <dbReference type="EMBL" id="GIQ69274.1"/>
    </source>
</evidence>
<accession>A0A8J4M233</accession>
<dbReference type="AlphaFoldDB" id="A0A8J4M233"/>
<feature type="transmembrane region" description="Helical" evidence="1">
    <location>
        <begin position="57"/>
        <end position="75"/>
    </location>
</feature>